<keyword evidence="6 9" id="KW-1133">Transmembrane helix</keyword>
<evidence type="ECO:0000256" key="8">
    <source>
        <dbReference type="SAM" id="MobiDB-lite"/>
    </source>
</evidence>
<dbReference type="GO" id="GO:0016020">
    <property type="term" value="C:membrane"/>
    <property type="evidence" value="ECO:0007669"/>
    <property type="project" value="UniProtKB-SubCell"/>
</dbReference>
<dbReference type="InterPro" id="IPR013083">
    <property type="entry name" value="Znf_RING/FYVE/PHD"/>
</dbReference>
<feature type="transmembrane region" description="Helical" evidence="9">
    <location>
        <begin position="106"/>
        <end position="132"/>
    </location>
</feature>
<evidence type="ECO:0000256" key="7">
    <source>
        <dbReference type="ARBA" id="ARBA00023136"/>
    </source>
</evidence>
<evidence type="ECO:0000256" key="1">
    <source>
        <dbReference type="ARBA" id="ARBA00004141"/>
    </source>
</evidence>
<accession>A0A5C3QHA8</accession>
<dbReference type="PROSITE" id="PS51292">
    <property type="entry name" value="ZF_RING_CH"/>
    <property type="match status" value="1"/>
</dbReference>
<keyword evidence="5" id="KW-0862">Zinc</keyword>
<dbReference type="OrthoDB" id="5817083at2759"/>
<evidence type="ECO:0000256" key="6">
    <source>
        <dbReference type="ARBA" id="ARBA00022989"/>
    </source>
</evidence>
<evidence type="ECO:0000259" key="10">
    <source>
        <dbReference type="PROSITE" id="PS51292"/>
    </source>
</evidence>
<evidence type="ECO:0000256" key="9">
    <source>
        <dbReference type="SAM" id="Phobius"/>
    </source>
</evidence>
<dbReference type="Gene3D" id="3.30.40.10">
    <property type="entry name" value="Zinc/RING finger domain, C3HC4 (zinc finger)"/>
    <property type="match status" value="1"/>
</dbReference>
<evidence type="ECO:0000256" key="2">
    <source>
        <dbReference type="ARBA" id="ARBA00022692"/>
    </source>
</evidence>
<evidence type="ECO:0000256" key="4">
    <source>
        <dbReference type="ARBA" id="ARBA00022771"/>
    </source>
</evidence>
<keyword evidence="2 9" id="KW-0812">Transmembrane</keyword>
<dbReference type="GO" id="GO:0008270">
    <property type="term" value="F:zinc ion binding"/>
    <property type="evidence" value="ECO:0007669"/>
    <property type="project" value="UniProtKB-KW"/>
</dbReference>
<dbReference type="STRING" id="1884261.A0A5C3QHA8"/>
<organism evidence="11 12">
    <name type="scientific">Pterulicium gracile</name>
    <dbReference type="NCBI Taxonomy" id="1884261"/>
    <lineage>
        <taxon>Eukaryota</taxon>
        <taxon>Fungi</taxon>
        <taxon>Dikarya</taxon>
        <taxon>Basidiomycota</taxon>
        <taxon>Agaricomycotina</taxon>
        <taxon>Agaricomycetes</taxon>
        <taxon>Agaricomycetidae</taxon>
        <taxon>Agaricales</taxon>
        <taxon>Pleurotineae</taxon>
        <taxon>Pterulaceae</taxon>
        <taxon>Pterulicium</taxon>
    </lineage>
</organism>
<dbReference type="EMBL" id="ML178831">
    <property type="protein sequence ID" value="TFK99870.1"/>
    <property type="molecule type" value="Genomic_DNA"/>
</dbReference>
<dbReference type="SMART" id="SM00744">
    <property type="entry name" value="RINGv"/>
    <property type="match status" value="1"/>
</dbReference>
<dbReference type="Proteomes" id="UP000305067">
    <property type="component" value="Unassembled WGS sequence"/>
</dbReference>
<dbReference type="InterPro" id="IPR011016">
    <property type="entry name" value="Znf_RING-CH"/>
</dbReference>
<evidence type="ECO:0000256" key="3">
    <source>
        <dbReference type="ARBA" id="ARBA00022723"/>
    </source>
</evidence>
<evidence type="ECO:0000313" key="12">
    <source>
        <dbReference type="Proteomes" id="UP000305067"/>
    </source>
</evidence>
<sequence>MPPDTAPTVDDLRVKLCYICREEEHYDHVPQPPHVRWIHPCTCTLIAHEQCLLIWVETKEGEQTLNDLKCPQCGTKYEIESHKPLLYRVMSSLDGAMTFLGKKATIVTIAGVGGAFVSTMYVLSTAYGAYAMRRLVGEEVFNIILTDDPINWPWHAFLNLPLLPLSLLLSRTPLIELSAFSLLAVTWSTVSPIDPVSSRINDYWQRPQHMIRLPPFPGGAMTSSWPPSPFLLGAFVLPILRRVYIRYKSRIERWLLHSPTRRARDEAEHPLQRFEWALDILRLGLGVQVEAERVDEEPLPPVNNNDPVAHGEGENERRPRTVRLTTALIGRSILEALLIPDVASFMGSLLLRLSSSSPLLRNFLAIKPALNGRVPLPNLGRLSVDTSLWQKGGILREVGTAVRAIVGTLWGGSLTLGEYDPVWWRNAVGMGVFVVTKDAIQLLYLYLSKRERESRRIKSRSFAGIDPSDLDLIRPPRFGL</sequence>
<comment type="subcellular location">
    <subcellularLocation>
        <location evidence="1">Membrane</location>
        <topology evidence="1">Multi-pass membrane protein</topology>
    </subcellularLocation>
</comment>
<keyword evidence="3" id="KW-0479">Metal-binding</keyword>
<name>A0A5C3QHA8_9AGAR</name>
<feature type="domain" description="RING-CH-type" evidence="10">
    <location>
        <begin position="9"/>
        <end position="80"/>
    </location>
</feature>
<evidence type="ECO:0000313" key="11">
    <source>
        <dbReference type="EMBL" id="TFK99870.1"/>
    </source>
</evidence>
<dbReference type="AlphaFoldDB" id="A0A5C3QHA8"/>
<keyword evidence="12" id="KW-1185">Reference proteome</keyword>
<proteinExistence type="predicted"/>
<keyword evidence="4" id="KW-0863">Zinc-finger</keyword>
<protein>
    <recommendedName>
        <fullName evidence="10">RING-CH-type domain-containing protein</fullName>
    </recommendedName>
</protein>
<dbReference type="PANTHER" id="PTHR46283">
    <property type="entry name" value="E3 UBIQUITIN-PROTEIN LIGASE MARCH5"/>
    <property type="match status" value="1"/>
</dbReference>
<reference evidence="11 12" key="1">
    <citation type="journal article" date="2019" name="Nat. Ecol. Evol.">
        <title>Megaphylogeny resolves global patterns of mushroom evolution.</title>
        <authorList>
            <person name="Varga T."/>
            <person name="Krizsan K."/>
            <person name="Foldi C."/>
            <person name="Dima B."/>
            <person name="Sanchez-Garcia M."/>
            <person name="Sanchez-Ramirez S."/>
            <person name="Szollosi G.J."/>
            <person name="Szarkandi J.G."/>
            <person name="Papp V."/>
            <person name="Albert L."/>
            <person name="Andreopoulos W."/>
            <person name="Angelini C."/>
            <person name="Antonin V."/>
            <person name="Barry K.W."/>
            <person name="Bougher N.L."/>
            <person name="Buchanan P."/>
            <person name="Buyck B."/>
            <person name="Bense V."/>
            <person name="Catcheside P."/>
            <person name="Chovatia M."/>
            <person name="Cooper J."/>
            <person name="Damon W."/>
            <person name="Desjardin D."/>
            <person name="Finy P."/>
            <person name="Geml J."/>
            <person name="Haridas S."/>
            <person name="Hughes K."/>
            <person name="Justo A."/>
            <person name="Karasinski D."/>
            <person name="Kautmanova I."/>
            <person name="Kiss B."/>
            <person name="Kocsube S."/>
            <person name="Kotiranta H."/>
            <person name="LaButti K.M."/>
            <person name="Lechner B.E."/>
            <person name="Liimatainen K."/>
            <person name="Lipzen A."/>
            <person name="Lukacs Z."/>
            <person name="Mihaltcheva S."/>
            <person name="Morgado L.N."/>
            <person name="Niskanen T."/>
            <person name="Noordeloos M.E."/>
            <person name="Ohm R.A."/>
            <person name="Ortiz-Santana B."/>
            <person name="Ovrebo C."/>
            <person name="Racz N."/>
            <person name="Riley R."/>
            <person name="Savchenko A."/>
            <person name="Shiryaev A."/>
            <person name="Soop K."/>
            <person name="Spirin V."/>
            <person name="Szebenyi C."/>
            <person name="Tomsovsky M."/>
            <person name="Tulloss R.E."/>
            <person name="Uehling J."/>
            <person name="Grigoriev I.V."/>
            <person name="Vagvolgyi C."/>
            <person name="Papp T."/>
            <person name="Martin F.M."/>
            <person name="Miettinen O."/>
            <person name="Hibbett D.S."/>
            <person name="Nagy L.G."/>
        </authorList>
    </citation>
    <scope>NUCLEOTIDE SEQUENCE [LARGE SCALE GENOMIC DNA]</scope>
    <source>
        <strain evidence="11 12">CBS 309.79</strain>
    </source>
</reference>
<evidence type="ECO:0000256" key="5">
    <source>
        <dbReference type="ARBA" id="ARBA00022833"/>
    </source>
</evidence>
<dbReference type="SUPFAM" id="SSF57850">
    <property type="entry name" value="RING/U-box"/>
    <property type="match status" value="1"/>
</dbReference>
<gene>
    <name evidence="11" type="ORF">BDV98DRAFT_594433</name>
</gene>
<keyword evidence="7 9" id="KW-0472">Membrane</keyword>
<feature type="region of interest" description="Disordered" evidence="8">
    <location>
        <begin position="296"/>
        <end position="317"/>
    </location>
</feature>